<keyword evidence="4 5" id="KW-0413">Isomerase</keyword>
<feature type="domain" description="PPIase FKBP-type" evidence="8">
    <location>
        <begin position="193"/>
        <end position="284"/>
    </location>
</feature>
<comment type="similarity">
    <text evidence="2 6">Belongs to the FKBP-type PPIase family.</text>
</comment>
<dbReference type="InterPro" id="IPR046357">
    <property type="entry name" value="PPIase_dom_sf"/>
</dbReference>
<proteinExistence type="inferred from homology"/>
<dbReference type="Pfam" id="PF01346">
    <property type="entry name" value="FKBP_N"/>
    <property type="match status" value="2"/>
</dbReference>
<comment type="caution">
    <text evidence="9">The sequence shown here is derived from an EMBL/GenBank/DDBJ whole genome shotgun (WGS) entry which is preliminary data.</text>
</comment>
<reference evidence="9 10" key="1">
    <citation type="submission" date="2017-11" db="EMBL/GenBank/DDBJ databases">
        <title>Rhodohalobacter 15182 sp. nov., isolated from a salt lake.</title>
        <authorList>
            <person name="Han S."/>
        </authorList>
    </citation>
    <scope>NUCLEOTIDE SEQUENCE [LARGE SCALE GENOMIC DNA]</scope>
    <source>
        <strain evidence="9 10">15182</strain>
    </source>
</reference>
<name>A0A2N0VF61_9BACT</name>
<accession>A0A2N0VF61</accession>
<comment type="catalytic activity">
    <reaction evidence="1 5 6">
        <text>[protein]-peptidylproline (omega=180) = [protein]-peptidylproline (omega=0)</text>
        <dbReference type="Rhea" id="RHEA:16237"/>
        <dbReference type="Rhea" id="RHEA-COMP:10747"/>
        <dbReference type="Rhea" id="RHEA-COMP:10748"/>
        <dbReference type="ChEBI" id="CHEBI:83833"/>
        <dbReference type="ChEBI" id="CHEBI:83834"/>
        <dbReference type="EC" id="5.2.1.8"/>
    </reaction>
</comment>
<dbReference type="RefSeq" id="WP_101074073.1">
    <property type="nucleotide sequence ID" value="NZ_PISP01000005.1"/>
</dbReference>
<sequence>MKYSIQIIPALLAFLLFTGCLNSPNDPNEPVDETDFLEENAQKEGVTVTPSGLQYRVLQESEGENPYNGAVVFVEYEGRLINGDVFVRTTQLDYFALSDDIISGINEGVQLMEVGSEYELVIPSELGYGDNPPPGTPIRPGSVLIFDITLDSFLQQPSQFLTDNAEREDVQVTESGLQYRVIEEGTGSTPGENSQVRVNYTGSFTNGYVFEESQNGTAQFNLSQDPEVTSNPVIPGFSEGIQLMSEGAVYELFIPADIGYGTDTPNGIPEGAVLIFEVELIQTET</sequence>
<evidence type="ECO:0000256" key="4">
    <source>
        <dbReference type="ARBA" id="ARBA00023235"/>
    </source>
</evidence>
<protein>
    <recommendedName>
        <fullName evidence="6">Peptidyl-prolyl cis-trans isomerase</fullName>
        <ecNumber evidence="6">5.2.1.8</ecNumber>
    </recommendedName>
</protein>
<dbReference type="EC" id="5.2.1.8" evidence="6"/>
<keyword evidence="7" id="KW-0732">Signal</keyword>
<dbReference type="PANTHER" id="PTHR43811:SF19">
    <property type="entry name" value="39 KDA FK506-BINDING NUCLEAR PROTEIN"/>
    <property type="match status" value="1"/>
</dbReference>
<evidence type="ECO:0000256" key="3">
    <source>
        <dbReference type="ARBA" id="ARBA00023110"/>
    </source>
</evidence>
<gene>
    <name evidence="9" type="ORF">CWD77_13290</name>
</gene>
<dbReference type="Pfam" id="PF00254">
    <property type="entry name" value="FKBP_C"/>
    <property type="match status" value="2"/>
</dbReference>
<dbReference type="EMBL" id="PISP01000005">
    <property type="protein sequence ID" value="PKD42822.1"/>
    <property type="molecule type" value="Genomic_DNA"/>
</dbReference>
<feature type="signal peptide" evidence="7">
    <location>
        <begin position="1"/>
        <end position="22"/>
    </location>
</feature>
<evidence type="ECO:0000313" key="9">
    <source>
        <dbReference type="EMBL" id="PKD42822.1"/>
    </source>
</evidence>
<evidence type="ECO:0000256" key="1">
    <source>
        <dbReference type="ARBA" id="ARBA00000971"/>
    </source>
</evidence>
<dbReference type="GO" id="GO:0006457">
    <property type="term" value="P:protein folding"/>
    <property type="evidence" value="ECO:0007669"/>
    <property type="project" value="InterPro"/>
</dbReference>
<evidence type="ECO:0000256" key="7">
    <source>
        <dbReference type="SAM" id="SignalP"/>
    </source>
</evidence>
<keyword evidence="10" id="KW-1185">Reference proteome</keyword>
<organism evidence="9 10">
    <name type="scientific">Rhodohalobacter barkolensis</name>
    <dbReference type="NCBI Taxonomy" id="2053187"/>
    <lineage>
        <taxon>Bacteria</taxon>
        <taxon>Pseudomonadati</taxon>
        <taxon>Balneolota</taxon>
        <taxon>Balneolia</taxon>
        <taxon>Balneolales</taxon>
        <taxon>Balneolaceae</taxon>
        <taxon>Rhodohalobacter</taxon>
    </lineage>
</organism>
<dbReference type="PROSITE" id="PS51257">
    <property type="entry name" value="PROKAR_LIPOPROTEIN"/>
    <property type="match status" value="1"/>
</dbReference>
<dbReference type="GO" id="GO:0003755">
    <property type="term" value="F:peptidyl-prolyl cis-trans isomerase activity"/>
    <property type="evidence" value="ECO:0007669"/>
    <property type="project" value="UniProtKB-UniRule"/>
</dbReference>
<keyword evidence="3 5" id="KW-0697">Rotamase</keyword>
<dbReference type="InterPro" id="IPR001179">
    <property type="entry name" value="PPIase_FKBP_dom"/>
</dbReference>
<evidence type="ECO:0000256" key="2">
    <source>
        <dbReference type="ARBA" id="ARBA00006577"/>
    </source>
</evidence>
<evidence type="ECO:0000256" key="6">
    <source>
        <dbReference type="RuleBase" id="RU003915"/>
    </source>
</evidence>
<dbReference type="PROSITE" id="PS50059">
    <property type="entry name" value="FKBP_PPIASE"/>
    <property type="match status" value="2"/>
</dbReference>
<dbReference type="Gene3D" id="3.10.50.40">
    <property type="match status" value="2"/>
</dbReference>
<evidence type="ECO:0000313" key="10">
    <source>
        <dbReference type="Proteomes" id="UP000233398"/>
    </source>
</evidence>
<evidence type="ECO:0000256" key="5">
    <source>
        <dbReference type="PROSITE-ProRule" id="PRU00277"/>
    </source>
</evidence>
<dbReference type="Proteomes" id="UP000233398">
    <property type="component" value="Unassembled WGS sequence"/>
</dbReference>
<dbReference type="AlphaFoldDB" id="A0A2N0VF61"/>
<feature type="domain" description="PPIase FKBP-type" evidence="8">
    <location>
        <begin position="69"/>
        <end position="154"/>
    </location>
</feature>
<evidence type="ECO:0000259" key="8">
    <source>
        <dbReference type="PROSITE" id="PS50059"/>
    </source>
</evidence>
<feature type="chain" id="PRO_5014864522" description="Peptidyl-prolyl cis-trans isomerase" evidence="7">
    <location>
        <begin position="23"/>
        <end position="285"/>
    </location>
</feature>
<dbReference type="OrthoDB" id="9814548at2"/>
<dbReference type="SUPFAM" id="SSF54534">
    <property type="entry name" value="FKBP-like"/>
    <property type="match status" value="2"/>
</dbReference>
<dbReference type="InterPro" id="IPR000774">
    <property type="entry name" value="PPIase_FKBP_N"/>
</dbReference>
<dbReference type="PANTHER" id="PTHR43811">
    <property type="entry name" value="FKBP-TYPE PEPTIDYL-PROLYL CIS-TRANS ISOMERASE FKPA"/>
    <property type="match status" value="1"/>
</dbReference>